<dbReference type="HOGENOM" id="CLU_2748104_0_0_2"/>
<dbReference type="STRING" id="1238425.J07HQW2_03090"/>
<organism evidence="1 2">
    <name type="scientific">Haloquadratum walsbyi J07HQW2</name>
    <dbReference type="NCBI Taxonomy" id="1238425"/>
    <lineage>
        <taxon>Archaea</taxon>
        <taxon>Methanobacteriati</taxon>
        <taxon>Methanobacteriota</taxon>
        <taxon>Stenosarchaea group</taxon>
        <taxon>Halobacteria</taxon>
        <taxon>Halobacteriales</taxon>
        <taxon>Haloferacaceae</taxon>
        <taxon>Haloquadratum</taxon>
    </lineage>
</organism>
<dbReference type="EMBL" id="KE356561">
    <property type="protein sequence ID" value="ERG96610.1"/>
    <property type="molecule type" value="Genomic_DNA"/>
</dbReference>
<evidence type="ECO:0000313" key="1">
    <source>
        <dbReference type="EMBL" id="ERG96610.1"/>
    </source>
</evidence>
<proteinExistence type="predicted"/>
<accession>U1NHF2</accession>
<evidence type="ECO:0000313" key="2">
    <source>
        <dbReference type="Proteomes" id="UP000030710"/>
    </source>
</evidence>
<dbReference type="Proteomes" id="UP000030710">
    <property type="component" value="Unassembled WGS sequence"/>
</dbReference>
<name>U1NHF2_9EURY</name>
<reference evidence="1 2" key="1">
    <citation type="journal article" date="2013" name="PLoS ONE">
        <title>Assembly-driven community genomics of a hypersaline microbial ecosystem.</title>
        <authorList>
            <person name="Podell S."/>
            <person name="Ugalde J.A."/>
            <person name="Narasingarao P."/>
            <person name="Banfield J.F."/>
            <person name="Heidelberg K.B."/>
            <person name="Allen E.E."/>
        </authorList>
    </citation>
    <scope>NUCLEOTIDE SEQUENCE [LARGE SCALE GENOMIC DNA]</scope>
    <source>
        <strain evidence="2">J07HQW2</strain>
    </source>
</reference>
<gene>
    <name evidence="1" type="ORF">J07HQW2_03090</name>
</gene>
<protein>
    <submittedName>
        <fullName evidence="1">Uncharacterized protein</fullName>
    </submittedName>
</protein>
<sequence>MSLEVRHTFQDTTKPLDQRMMEVLLHVSIQQDVSGAITSVASAVVRCVIFSPPTSNVNAGASEAMDCHTT</sequence>
<dbReference type="AlphaFoldDB" id="U1NHF2"/>